<dbReference type="SUPFAM" id="SSF51261">
    <property type="entry name" value="Duplicated hybrid motif"/>
    <property type="match status" value="1"/>
</dbReference>
<evidence type="ECO:0000313" key="2">
    <source>
        <dbReference type="EMBL" id="GGO43284.1"/>
    </source>
</evidence>
<feature type="domain" description="M23ase beta-sheet core" evidence="1">
    <location>
        <begin position="133"/>
        <end position="226"/>
    </location>
</feature>
<reference evidence="3" key="1">
    <citation type="journal article" date="2019" name="Int. J. Syst. Evol. Microbiol.">
        <title>The Global Catalogue of Microorganisms (GCM) 10K type strain sequencing project: providing services to taxonomists for standard genome sequencing and annotation.</title>
        <authorList>
            <consortium name="The Broad Institute Genomics Platform"/>
            <consortium name="The Broad Institute Genome Sequencing Center for Infectious Disease"/>
            <person name="Wu L."/>
            <person name="Ma J."/>
        </authorList>
    </citation>
    <scope>NUCLEOTIDE SEQUENCE [LARGE SCALE GENOMIC DNA]</scope>
    <source>
        <strain evidence="3">CGMCC 4.7349</strain>
    </source>
</reference>
<dbReference type="InterPro" id="IPR011055">
    <property type="entry name" value="Dup_hybrid_motif"/>
</dbReference>
<dbReference type="InterPro" id="IPR006311">
    <property type="entry name" value="TAT_signal"/>
</dbReference>
<evidence type="ECO:0000259" key="1">
    <source>
        <dbReference type="Pfam" id="PF01551"/>
    </source>
</evidence>
<keyword evidence="3" id="KW-1185">Reference proteome</keyword>
<organism evidence="2 3">
    <name type="scientific">Streptomyces lasiicapitis</name>
    <dbReference type="NCBI Taxonomy" id="1923961"/>
    <lineage>
        <taxon>Bacteria</taxon>
        <taxon>Bacillati</taxon>
        <taxon>Actinomycetota</taxon>
        <taxon>Actinomycetes</taxon>
        <taxon>Kitasatosporales</taxon>
        <taxon>Streptomycetaceae</taxon>
        <taxon>Streptomyces</taxon>
    </lineage>
</organism>
<protein>
    <submittedName>
        <fullName evidence="2">Peptidase</fullName>
    </submittedName>
</protein>
<proteinExistence type="predicted"/>
<dbReference type="PANTHER" id="PTHR21666">
    <property type="entry name" value="PEPTIDASE-RELATED"/>
    <property type="match status" value="1"/>
</dbReference>
<evidence type="ECO:0000313" key="3">
    <source>
        <dbReference type="Proteomes" id="UP000656881"/>
    </source>
</evidence>
<gene>
    <name evidence="2" type="ORF">GCM10012286_26780</name>
</gene>
<dbReference type="PANTHER" id="PTHR21666:SF270">
    <property type="entry name" value="MUREIN HYDROLASE ACTIVATOR ENVC"/>
    <property type="match status" value="1"/>
</dbReference>
<dbReference type="InterPro" id="IPR050570">
    <property type="entry name" value="Cell_wall_metabolism_enzyme"/>
</dbReference>
<dbReference type="RefSeq" id="WP_229696920.1">
    <property type="nucleotide sequence ID" value="NZ_BMNG01000005.1"/>
</dbReference>
<dbReference type="EMBL" id="BMNG01000005">
    <property type="protein sequence ID" value="GGO43284.1"/>
    <property type="molecule type" value="Genomic_DNA"/>
</dbReference>
<dbReference type="PROSITE" id="PS51318">
    <property type="entry name" value="TAT"/>
    <property type="match status" value="1"/>
</dbReference>
<dbReference type="Pfam" id="PF01551">
    <property type="entry name" value="Peptidase_M23"/>
    <property type="match status" value="1"/>
</dbReference>
<name>A0ABQ2LUA2_9ACTN</name>
<sequence length="242" mass="25753">MGYGIDSPREAGTSEAGTTRRNAIGLAAGFLAGGALSGAMATPAAADEDDWVQGREAWATGEEARDAHGDWCVADLDEEFEADLAAADAMFPEEDSRGLGAAAAPKGRYTRPLRRRYRVTSRYGVRGNWAAGHHTGIDLGVPSGTPVYAVTSGVVVLARWSGAYGKAVTVRMGDRHYVVFGHLSRISVRQGQRIRTGARIGYSGATGRATGPHLHLEIRARRGYGSDINPVSYLARRGVRLV</sequence>
<comment type="caution">
    <text evidence="2">The sequence shown here is derived from an EMBL/GenBank/DDBJ whole genome shotgun (WGS) entry which is preliminary data.</text>
</comment>
<dbReference type="Proteomes" id="UP000656881">
    <property type="component" value="Unassembled WGS sequence"/>
</dbReference>
<dbReference type="Gene3D" id="2.70.70.10">
    <property type="entry name" value="Glucose Permease (Domain IIA)"/>
    <property type="match status" value="1"/>
</dbReference>
<accession>A0ABQ2LUA2</accession>
<dbReference type="InterPro" id="IPR016047">
    <property type="entry name" value="M23ase_b-sheet_dom"/>
</dbReference>
<dbReference type="CDD" id="cd12797">
    <property type="entry name" value="M23_peptidase"/>
    <property type="match status" value="1"/>
</dbReference>